<gene>
    <name evidence="1" type="ORF">JCM31826_15620</name>
</gene>
<dbReference type="AlphaFoldDB" id="A0A401XM42"/>
<dbReference type="Proteomes" id="UP000286715">
    <property type="component" value="Unassembled WGS sequence"/>
</dbReference>
<dbReference type="EMBL" id="BHZE01000015">
    <property type="protein sequence ID" value="GCD78080.1"/>
    <property type="molecule type" value="Genomic_DNA"/>
</dbReference>
<comment type="caution">
    <text evidence="1">The sequence shown here is derived from an EMBL/GenBank/DDBJ whole genome shotgun (WGS) entry which is preliminary data.</text>
</comment>
<proteinExistence type="predicted"/>
<dbReference type="InterPro" id="IPR046336">
    <property type="entry name" value="Lon_prtase_N_sf"/>
</dbReference>
<evidence type="ECO:0000313" key="2">
    <source>
        <dbReference type="Proteomes" id="UP000286715"/>
    </source>
</evidence>
<evidence type="ECO:0008006" key="3">
    <source>
        <dbReference type="Google" id="ProtNLM"/>
    </source>
</evidence>
<evidence type="ECO:0000313" key="1">
    <source>
        <dbReference type="EMBL" id="GCD78080.1"/>
    </source>
</evidence>
<accession>A0A401XM42</accession>
<dbReference type="InterPro" id="IPR015947">
    <property type="entry name" value="PUA-like_sf"/>
</dbReference>
<organism evidence="1 2">
    <name type="scientific">Thermaurantimonas aggregans</name>
    <dbReference type="NCBI Taxonomy" id="2173829"/>
    <lineage>
        <taxon>Bacteria</taxon>
        <taxon>Pseudomonadati</taxon>
        <taxon>Bacteroidota</taxon>
        <taxon>Flavobacteriia</taxon>
        <taxon>Flavobacteriales</taxon>
        <taxon>Schleiferiaceae</taxon>
        <taxon>Thermaurantimonas</taxon>
    </lineage>
</organism>
<reference evidence="1 2" key="1">
    <citation type="submission" date="2018-11" db="EMBL/GenBank/DDBJ databases">
        <title>Schleiferia aggregans sp. nov., a moderately thermophilic heterotrophic bacterium isolated from microbial mats at a terrestrial hot spring.</title>
        <authorList>
            <person name="Iino T."/>
            <person name="Ohkuma M."/>
            <person name="Haruta S."/>
        </authorList>
    </citation>
    <scope>NUCLEOTIDE SEQUENCE [LARGE SCALE GENOMIC DNA]</scope>
    <source>
        <strain evidence="1 2">LA</strain>
    </source>
</reference>
<keyword evidence="2" id="KW-1185">Reference proteome</keyword>
<dbReference type="SUPFAM" id="SSF88697">
    <property type="entry name" value="PUA domain-like"/>
    <property type="match status" value="1"/>
</dbReference>
<dbReference type="Gene3D" id="2.30.130.40">
    <property type="entry name" value="LON domain-like"/>
    <property type="match status" value="1"/>
</dbReference>
<protein>
    <recommendedName>
        <fullName evidence="3">ATP-dependent protease</fullName>
    </recommendedName>
</protein>
<sequence>MLPGESADLHIYEERYKQLLKDILKGDRQFGIVLASPLNTRNLGSLVEIIDVTKRYPGGEADIIVKCKELFYLKKFISSYDADSLYPGGLVEELLFDDYLCPKALLFEFEQYKEIRDEQYFFVDTITLHQLALKLPMSEAEKIEYVKCSTFESRVSYLRSFIKYLKLIEIQEKNTYHSIYLN</sequence>
<name>A0A401XM42_9FLAO</name>